<feature type="chain" id="PRO_5042823787" description="acid phosphatase" evidence="9">
    <location>
        <begin position="18"/>
        <end position="422"/>
    </location>
</feature>
<dbReference type="EC" id="3.1.3.2" evidence="3"/>
<dbReference type="EMBL" id="JAWJWE010000003">
    <property type="protein sequence ID" value="KAK6638539.1"/>
    <property type="molecule type" value="Genomic_DNA"/>
</dbReference>
<dbReference type="InterPro" id="IPR050645">
    <property type="entry name" value="Histidine_acid_phosphatase"/>
</dbReference>
<dbReference type="AlphaFoldDB" id="A0AAN8S8C7"/>
<keyword evidence="8" id="KW-0812">Transmembrane</keyword>
<evidence type="ECO:0000256" key="4">
    <source>
        <dbReference type="ARBA" id="ARBA00022729"/>
    </source>
</evidence>
<keyword evidence="6" id="KW-1015">Disulfide bond</keyword>
<evidence type="ECO:0000256" key="2">
    <source>
        <dbReference type="ARBA" id="ARBA00005375"/>
    </source>
</evidence>
<dbReference type="PANTHER" id="PTHR11567:SF211">
    <property type="entry name" value="PROSTATIC ACID PHOSPHATASE"/>
    <property type="match status" value="1"/>
</dbReference>
<keyword evidence="5" id="KW-0378">Hydrolase</keyword>
<comment type="catalytic activity">
    <reaction evidence="1">
        <text>a phosphate monoester + H2O = an alcohol + phosphate</text>
        <dbReference type="Rhea" id="RHEA:15017"/>
        <dbReference type="ChEBI" id="CHEBI:15377"/>
        <dbReference type="ChEBI" id="CHEBI:30879"/>
        <dbReference type="ChEBI" id="CHEBI:43474"/>
        <dbReference type="ChEBI" id="CHEBI:67140"/>
        <dbReference type="EC" id="3.1.3.2"/>
    </reaction>
</comment>
<evidence type="ECO:0000313" key="11">
    <source>
        <dbReference type="Proteomes" id="UP001372834"/>
    </source>
</evidence>
<evidence type="ECO:0000256" key="5">
    <source>
        <dbReference type="ARBA" id="ARBA00022801"/>
    </source>
</evidence>
<keyword evidence="8" id="KW-0472">Membrane</keyword>
<dbReference type="CDD" id="cd07061">
    <property type="entry name" value="HP_HAP_like"/>
    <property type="match status" value="1"/>
</dbReference>
<evidence type="ECO:0000256" key="7">
    <source>
        <dbReference type="ARBA" id="ARBA00023180"/>
    </source>
</evidence>
<evidence type="ECO:0000256" key="8">
    <source>
        <dbReference type="SAM" id="Phobius"/>
    </source>
</evidence>
<proteinExistence type="inferred from homology"/>
<dbReference type="InterPro" id="IPR029033">
    <property type="entry name" value="His_PPase_superfam"/>
</dbReference>
<feature type="transmembrane region" description="Helical" evidence="8">
    <location>
        <begin position="380"/>
        <end position="401"/>
    </location>
</feature>
<keyword evidence="4 9" id="KW-0732">Signal</keyword>
<name>A0AAN8S8C7_POLSC</name>
<reference evidence="10 11" key="1">
    <citation type="submission" date="2023-10" db="EMBL/GenBank/DDBJ databases">
        <title>Genomes of two closely related lineages of the louse Polyplax serrata with different host specificities.</title>
        <authorList>
            <person name="Martinu J."/>
            <person name="Tarabai H."/>
            <person name="Stefka J."/>
            <person name="Hypsa V."/>
        </authorList>
    </citation>
    <scope>NUCLEOTIDE SEQUENCE [LARGE SCALE GENOMIC DNA]</scope>
    <source>
        <strain evidence="10">HR10_N</strain>
    </source>
</reference>
<evidence type="ECO:0000313" key="10">
    <source>
        <dbReference type="EMBL" id="KAK6638539.1"/>
    </source>
</evidence>
<comment type="caution">
    <text evidence="10">The sequence shown here is derived from an EMBL/GenBank/DDBJ whole genome shotgun (WGS) entry which is preliminary data.</text>
</comment>
<evidence type="ECO:0000256" key="1">
    <source>
        <dbReference type="ARBA" id="ARBA00000032"/>
    </source>
</evidence>
<comment type="similarity">
    <text evidence="2">Belongs to the histidine acid phosphatase family.</text>
</comment>
<accession>A0AAN8S8C7</accession>
<evidence type="ECO:0000256" key="3">
    <source>
        <dbReference type="ARBA" id="ARBA00012646"/>
    </source>
</evidence>
<organism evidence="10 11">
    <name type="scientific">Polyplax serrata</name>
    <name type="common">Common mouse louse</name>
    <dbReference type="NCBI Taxonomy" id="468196"/>
    <lineage>
        <taxon>Eukaryota</taxon>
        <taxon>Metazoa</taxon>
        <taxon>Ecdysozoa</taxon>
        <taxon>Arthropoda</taxon>
        <taxon>Hexapoda</taxon>
        <taxon>Insecta</taxon>
        <taxon>Pterygota</taxon>
        <taxon>Neoptera</taxon>
        <taxon>Paraneoptera</taxon>
        <taxon>Psocodea</taxon>
        <taxon>Troctomorpha</taxon>
        <taxon>Phthiraptera</taxon>
        <taxon>Anoplura</taxon>
        <taxon>Polyplacidae</taxon>
        <taxon>Polyplax</taxon>
    </lineage>
</organism>
<gene>
    <name evidence="10" type="ORF">RUM43_006806</name>
</gene>
<protein>
    <recommendedName>
        <fullName evidence="3">acid phosphatase</fullName>
        <ecNumber evidence="3">3.1.3.2</ecNumber>
    </recommendedName>
</protein>
<dbReference type="PANTHER" id="PTHR11567">
    <property type="entry name" value="ACID PHOSPHATASE-RELATED"/>
    <property type="match status" value="1"/>
</dbReference>
<keyword evidence="8" id="KW-1133">Transmembrane helix</keyword>
<feature type="signal peptide" evidence="9">
    <location>
        <begin position="1"/>
        <end position="17"/>
    </location>
</feature>
<sequence>MYGRTCLLYLSAHFIFATSVTDDASYDLIYTTILYRHGDRTPINPYPNDPYRNNSFWPVPWGELTDAGKRGHFELGKWLRETYKDLLPRKYHSKDIHIRSTDVDRTLMSAYSNLAGLYLPDKDSNWNPNILWDPIPVHTVPESLDRVVAGKAWCPKYAREKKSILKNEFFQKIDEENKQLYEYLSQESGTKVTNVIDVFDIYDTLFIEERFKFKLPQWTNKVYPEPLKRLGSFSFMIPCFTREMARLKMGPLFAEILGNMNKKIKGNLTQKAWMYSAHDTTVADFLQALGIFQPHSPPYLSLILVEMLKKNNEYFVTIQYRNSSSVPPYLLELPGCTKYCPMDAFRKILSDLIPEDWDEECQDIEGFVQNLTESMNSVRFVTVVSLGILLFLSIMIAMKYYRQHRWSQTHFAYTILKMDSTS</sequence>
<dbReference type="GO" id="GO:0003993">
    <property type="term" value="F:acid phosphatase activity"/>
    <property type="evidence" value="ECO:0007669"/>
    <property type="project" value="UniProtKB-EC"/>
</dbReference>
<evidence type="ECO:0000256" key="6">
    <source>
        <dbReference type="ARBA" id="ARBA00023157"/>
    </source>
</evidence>
<keyword evidence="7" id="KW-0325">Glycoprotein</keyword>
<dbReference type="Proteomes" id="UP001372834">
    <property type="component" value="Unassembled WGS sequence"/>
</dbReference>
<dbReference type="InterPro" id="IPR000560">
    <property type="entry name" value="His_Pase_clade-2"/>
</dbReference>
<dbReference type="Pfam" id="PF00328">
    <property type="entry name" value="His_Phos_2"/>
    <property type="match status" value="1"/>
</dbReference>
<evidence type="ECO:0000256" key="9">
    <source>
        <dbReference type="SAM" id="SignalP"/>
    </source>
</evidence>
<dbReference type="Gene3D" id="3.40.50.1240">
    <property type="entry name" value="Phosphoglycerate mutase-like"/>
    <property type="match status" value="1"/>
</dbReference>
<dbReference type="SUPFAM" id="SSF53254">
    <property type="entry name" value="Phosphoglycerate mutase-like"/>
    <property type="match status" value="1"/>
</dbReference>